<accession>A0A1I2UKP9</accession>
<evidence type="ECO:0000313" key="3">
    <source>
        <dbReference type="Proteomes" id="UP000199666"/>
    </source>
</evidence>
<protein>
    <submittedName>
        <fullName evidence="2">Uncharacterized protein</fullName>
    </submittedName>
</protein>
<gene>
    <name evidence="2" type="ORF">SAMN04489864_102219</name>
</gene>
<dbReference type="Proteomes" id="UP000199666">
    <property type="component" value="Unassembled WGS sequence"/>
</dbReference>
<dbReference type="EMBL" id="FOPP01000002">
    <property type="protein sequence ID" value="SFG77715.1"/>
    <property type="molecule type" value="Genomic_DNA"/>
</dbReference>
<feature type="region of interest" description="Disordered" evidence="1">
    <location>
        <begin position="1"/>
        <end position="80"/>
    </location>
</feature>
<feature type="compositionally biased region" description="Basic and acidic residues" evidence="1">
    <location>
        <begin position="50"/>
        <end position="80"/>
    </location>
</feature>
<sequence>MEAQDQQQGNKSMPQNPQPNDEVQLNIETVTPDTEKEVKSTNESTQKQSKNQDSDREENKDHKSAGNGNDARDQIETINP</sequence>
<proteinExistence type="predicted"/>
<dbReference type="OrthoDB" id="771149at2"/>
<organism evidence="2 3">
    <name type="scientific">Pedobacter insulae</name>
    <dbReference type="NCBI Taxonomy" id="414048"/>
    <lineage>
        <taxon>Bacteria</taxon>
        <taxon>Pseudomonadati</taxon>
        <taxon>Bacteroidota</taxon>
        <taxon>Sphingobacteriia</taxon>
        <taxon>Sphingobacteriales</taxon>
        <taxon>Sphingobacteriaceae</taxon>
        <taxon>Pedobacter</taxon>
    </lineage>
</organism>
<reference evidence="2 3" key="1">
    <citation type="submission" date="2016-10" db="EMBL/GenBank/DDBJ databases">
        <authorList>
            <person name="de Groot N.N."/>
        </authorList>
    </citation>
    <scope>NUCLEOTIDE SEQUENCE [LARGE SCALE GENOMIC DNA]</scope>
    <source>
        <strain evidence="2 3">DSM 18684</strain>
    </source>
</reference>
<evidence type="ECO:0000256" key="1">
    <source>
        <dbReference type="SAM" id="MobiDB-lite"/>
    </source>
</evidence>
<dbReference type="AlphaFoldDB" id="A0A1I2UKP9"/>
<name>A0A1I2UKP9_9SPHI</name>
<evidence type="ECO:0000313" key="2">
    <source>
        <dbReference type="EMBL" id="SFG77715.1"/>
    </source>
</evidence>
<dbReference type="RefSeq" id="WP_090992277.1">
    <property type="nucleotide sequence ID" value="NZ_FOPP01000002.1"/>
</dbReference>
<feature type="compositionally biased region" description="Polar residues" evidence="1">
    <location>
        <begin position="1"/>
        <end position="32"/>
    </location>
</feature>
<keyword evidence="3" id="KW-1185">Reference proteome</keyword>
<dbReference type="STRING" id="414048.SAMN04489864_102219"/>